<sequence length="345" mass="39479">MSERKLLVVGSSGIHTFNTIDLIKDYFSDVFLITDKEYDDFKEIEHKIFDFSFSNPLNIPLLPHKINRVIRDYKPDFIIIIQVSTSAFATIIANTKNIPTLVIALGSDVLTTPQKGFFYKQMAKFVLKRGKYFNTGARFAAEKMNALAGRDLNVVVANSGFEPGCKPMEKQNIVYSNRLHKSLYRIPQIVEAFARFVKNGREDWKLVIGATGDEENLRRIAKELAVEDKVEFIGWVEKEKNNYYYSISKIWVSIPETDNTPISLMEAMAAGCIPVMSDLIANREWVEDGKNGIIVSDYSSNYIERALSLDYDSLVSYNIDLMEREGTKDANRRKFYSIFDKEFGK</sequence>
<organism evidence="3">
    <name type="scientific">bioreactor metagenome</name>
    <dbReference type="NCBI Taxonomy" id="1076179"/>
    <lineage>
        <taxon>unclassified sequences</taxon>
        <taxon>metagenomes</taxon>
        <taxon>ecological metagenomes</taxon>
    </lineage>
</organism>
<evidence type="ECO:0008006" key="4">
    <source>
        <dbReference type="Google" id="ProtNLM"/>
    </source>
</evidence>
<evidence type="ECO:0000313" key="3">
    <source>
        <dbReference type="EMBL" id="MPL70217.1"/>
    </source>
</evidence>
<comment type="caution">
    <text evidence="3">The sequence shown here is derived from an EMBL/GenBank/DDBJ whole genome shotgun (WGS) entry which is preliminary data.</text>
</comment>
<gene>
    <name evidence="3" type="ORF">SDC9_15972</name>
</gene>
<dbReference type="Pfam" id="PF00534">
    <property type="entry name" value="Glycos_transf_1"/>
    <property type="match status" value="1"/>
</dbReference>
<dbReference type="CDD" id="cd03801">
    <property type="entry name" value="GT4_PimA-like"/>
    <property type="match status" value="1"/>
</dbReference>
<feature type="domain" description="Glycosyl transferase family 1" evidence="1">
    <location>
        <begin position="166"/>
        <end position="306"/>
    </location>
</feature>
<evidence type="ECO:0000259" key="1">
    <source>
        <dbReference type="Pfam" id="PF00534"/>
    </source>
</evidence>
<accession>A0A644TUR1</accession>
<dbReference type="Gene3D" id="3.40.50.2000">
    <property type="entry name" value="Glycogen Phosphorylase B"/>
    <property type="match status" value="2"/>
</dbReference>
<dbReference type="PANTHER" id="PTHR12526">
    <property type="entry name" value="GLYCOSYLTRANSFERASE"/>
    <property type="match status" value="1"/>
</dbReference>
<dbReference type="SUPFAM" id="SSF53756">
    <property type="entry name" value="UDP-Glycosyltransferase/glycogen phosphorylase"/>
    <property type="match status" value="1"/>
</dbReference>
<dbReference type="EMBL" id="VSSQ01000051">
    <property type="protein sequence ID" value="MPL70217.1"/>
    <property type="molecule type" value="Genomic_DNA"/>
</dbReference>
<dbReference type="AlphaFoldDB" id="A0A644TUR1"/>
<protein>
    <recommendedName>
        <fullName evidence="4">Glycosyl transferase family 1 domain-containing protein</fullName>
    </recommendedName>
</protein>
<reference evidence="3" key="1">
    <citation type="submission" date="2019-08" db="EMBL/GenBank/DDBJ databases">
        <authorList>
            <person name="Kucharzyk K."/>
            <person name="Murdoch R.W."/>
            <person name="Higgins S."/>
            <person name="Loffler F."/>
        </authorList>
    </citation>
    <scope>NUCLEOTIDE SEQUENCE</scope>
</reference>
<feature type="domain" description="Glycosyltransferase subfamily 4-like N-terminal" evidence="2">
    <location>
        <begin position="6"/>
        <end position="130"/>
    </location>
</feature>
<dbReference type="Pfam" id="PF13477">
    <property type="entry name" value="Glyco_trans_4_2"/>
    <property type="match status" value="1"/>
</dbReference>
<dbReference type="PANTHER" id="PTHR12526:SF630">
    <property type="entry name" value="GLYCOSYLTRANSFERASE"/>
    <property type="match status" value="1"/>
</dbReference>
<dbReference type="InterPro" id="IPR028098">
    <property type="entry name" value="Glyco_trans_4-like_N"/>
</dbReference>
<name>A0A644TUR1_9ZZZZ</name>
<dbReference type="GO" id="GO:0016757">
    <property type="term" value="F:glycosyltransferase activity"/>
    <property type="evidence" value="ECO:0007669"/>
    <property type="project" value="InterPro"/>
</dbReference>
<evidence type="ECO:0000259" key="2">
    <source>
        <dbReference type="Pfam" id="PF13477"/>
    </source>
</evidence>
<dbReference type="InterPro" id="IPR001296">
    <property type="entry name" value="Glyco_trans_1"/>
</dbReference>
<proteinExistence type="predicted"/>